<evidence type="ECO:0000256" key="6">
    <source>
        <dbReference type="ARBA" id="ARBA00023098"/>
    </source>
</evidence>
<evidence type="ECO:0000256" key="4">
    <source>
        <dbReference type="ARBA" id="ARBA00022692"/>
    </source>
</evidence>
<keyword evidence="9 10" id="KW-1208">Phospholipid metabolism</keyword>
<organism evidence="11 12">
    <name type="scientific">Sporolactobacillus spathodeae</name>
    <dbReference type="NCBI Taxonomy" id="1465502"/>
    <lineage>
        <taxon>Bacteria</taxon>
        <taxon>Bacillati</taxon>
        <taxon>Bacillota</taxon>
        <taxon>Bacilli</taxon>
        <taxon>Bacillales</taxon>
        <taxon>Sporolactobacillaceae</taxon>
        <taxon>Sporolactobacillus</taxon>
    </lineage>
</organism>
<dbReference type="PANTHER" id="PTHR30309">
    <property type="entry name" value="INNER MEMBRANE PROTEIN YGIH"/>
    <property type="match status" value="1"/>
</dbReference>
<evidence type="ECO:0000313" key="11">
    <source>
        <dbReference type="EMBL" id="MBM7657813.1"/>
    </source>
</evidence>
<dbReference type="SMART" id="SM01207">
    <property type="entry name" value="G3P_acyltransf"/>
    <property type="match status" value="1"/>
</dbReference>
<evidence type="ECO:0000256" key="8">
    <source>
        <dbReference type="ARBA" id="ARBA00023209"/>
    </source>
</evidence>
<name>A0ABS2Q7P1_9BACL</name>
<feature type="transmembrane region" description="Helical" evidence="10">
    <location>
        <begin position="144"/>
        <end position="177"/>
    </location>
</feature>
<comment type="subcellular location">
    <subcellularLocation>
        <location evidence="10">Cell membrane</location>
        <topology evidence="10">Multi-pass membrane protein</topology>
    </subcellularLocation>
</comment>
<feature type="transmembrane region" description="Helical" evidence="10">
    <location>
        <begin position="80"/>
        <end position="101"/>
    </location>
</feature>
<feature type="transmembrane region" description="Helical" evidence="10">
    <location>
        <begin position="113"/>
        <end position="138"/>
    </location>
</feature>
<evidence type="ECO:0000313" key="12">
    <source>
        <dbReference type="Proteomes" id="UP000823201"/>
    </source>
</evidence>
<dbReference type="HAMAP" id="MF_01043">
    <property type="entry name" value="PlsY"/>
    <property type="match status" value="1"/>
</dbReference>
<sequence length="201" mass="21656">MLIILSIILSYLIGAVSFSYLITKKIKKIDIRKTGSGNAGATNTQRILGTGPAIGVLFLDILKGIVCILIARFLLAVPDWAVVFSGFAAILGHDFPVYYGFKGGKGVATTIGVFFMIMPIEALIAGLVTLAVIALTRYVSLGSLIFLLLTPVLGVFFGTFSNAVLLIMFLITVLAYFQHRANIIRLIHGNENKIGHKKAQA</sequence>
<comment type="catalytic activity">
    <reaction evidence="10">
        <text>an acyl phosphate + sn-glycerol 3-phosphate = a 1-acyl-sn-glycero-3-phosphate + phosphate</text>
        <dbReference type="Rhea" id="RHEA:34075"/>
        <dbReference type="ChEBI" id="CHEBI:43474"/>
        <dbReference type="ChEBI" id="CHEBI:57597"/>
        <dbReference type="ChEBI" id="CHEBI:57970"/>
        <dbReference type="ChEBI" id="CHEBI:59918"/>
        <dbReference type="EC" id="2.3.1.275"/>
    </reaction>
</comment>
<dbReference type="EMBL" id="JAFBEV010000009">
    <property type="protein sequence ID" value="MBM7657813.1"/>
    <property type="molecule type" value="Genomic_DNA"/>
</dbReference>
<comment type="similarity">
    <text evidence="10">Belongs to the PlsY family.</text>
</comment>
<evidence type="ECO:0000256" key="2">
    <source>
        <dbReference type="ARBA" id="ARBA00022516"/>
    </source>
</evidence>
<keyword evidence="5 10" id="KW-1133">Transmembrane helix</keyword>
<evidence type="ECO:0000256" key="9">
    <source>
        <dbReference type="ARBA" id="ARBA00023264"/>
    </source>
</evidence>
<comment type="function">
    <text evidence="10">Catalyzes the transfer of an acyl group from acyl-phosphate (acyl-PO(4)) to glycerol-3-phosphate (G3P) to form lysophosphatidic acid (LPA). This enzyme utilizes acyl-phosphate as fatty acyl donor, but not acyl-CoA or acyl-ACP.</text>
</comment>
<keyword evidence="7 10" id="KW-0472">Membrane</keyword>
<protein>
    <recommendedName>
        <fullName evidence="10">Glycerol-3-phosphate acyltransferase</fullName>
    </recommendedName>
    <alternativeName>
        <fullName evidence="10">Acyl-PO4 G3P acyltransferase</fullName>
    </alternativeName>
    <alternativeName>
        <fullName evidence="10">Acyl-phosphate--glycerol-3-phosphate acyltransferase</fullName>
    </alternativeName>
    <alternativeName>
        <fullName evidence="10">G3P acyltransferase</fullName>
        <shortName evidence="10">GPAT</shortName>
        <ecNumber evidence="10">2.3.1.275</ecNumber>
    </alternativeName>
    <alternativeName>
        <fullName evidence="10">Lysophosphatidic acid synthase</fullName>
        <shortName evidence="10">LPA synthase</shortName>
    </alternativeName>
</protein>
<keyword evidence="12" id="KW-1185">Reference proteome</keyword>
<dbReference type="EC" id="2.3.1.275" evidence="10"/>
<keyword evidence="1 10" id="KW-1003">Cell membrane</keyword>
<evidence type="ECO:0000256" key="3">
    <source>
        <dbReference type="ARBA" id="ARBA00022679"/>
    </source>
</evidence>
<comment type="subunit">
    <text evidence="10">Probably interacts with PlsX.</text>
</comment>
<keyword evidence="6 10" id="KW-0443">Lipid metabolism</keyword>
<evidence type="ECO:0000256" key="5">
    <source>
        <dbReference type="ARBA" id="ARBA00022989"/>
    </source>
</evidence>
<feature type="transmembrane region" description="Helical" evidence="10">
    <location>
        <begin position="6"/>
        <end position="23"/>
    </location>
</feature>
<dbReference type="GO" id="GO:0004366">
    <property type="term" value="F:glycerol-3-phosphate O-acyltransferase activity"/>
    <property type="evidence" value="ECO:0007669"/>
    <property type="project" value="UniProtKB-EC"/>
</dbReference>
<feature type="transmembrane region" description="Helical" evidence="10">
    <location>
        <begin position="53"/>
        <end position="74"/>
    </location>
</feature>
<evidence type="ECO:0000256" key="1">
    <source>
        <dbReference type="ARBA" id="ARBA00022475"/>
    </source>
</evidence>
<comment type="pathway">
    <text evidence="10">Lipid metabolism; phospholipid metabolism.</text>
</comment>
<keyword evidence="4 10" id="KW-0812">Transmembrane</keyword>
<keyword evidence="3 10" id="KW-0808">Transferase</keyword>
<dbReference type="RefSeq" id="WP_205006141.1">
    <property type="nucleotide sequence ID" value="NZ_CBCRXA010000009.1"/>
</dbReference>
<keyword evidence="8 10" id="KW-0594">Phospholipid biosynthesis</keyword>
<comment type="caution">
    <text evidence="11">The sequence shown here is derived from an EMBL/GenBank/DDBJ whole genome shotgun (WGS) entry which is preliminary data.</text>
</comment>
<dbReference type="Pfam" id="PF02660">
    <property type="entry name" value="G3P_acyltransf"/>
    <property type="match status" value="1"/>
</dbReference>
<proteinExistence type="inferred from homology"/>
<dbReference type="PANTHER" id="PTHR30309:SF0">
    <property type="entry name" value="GLYCEROL-3-PHOSPHATE ACYLTRANSFERASE-RELATED"/>
    <property type="match status" value="1"/>
</dbReference>
<dbReference type="Proteomes" id="UP000823201">
    <property type="component" value="Unassembled WGS sequence"/>
</dbReference>
<keyword evidence="11" id="KW-0012">Acyltransferase</keyword>
<gene>
    <name evidence="10" type="primary">plsY</name>
    <name evidence="11" type="ORF">JOC27_001263</name>
</gene>
<evidence type="ECO:0000256" key="7">
    <source>
        <dbReference type="ARBA" id="ARBA00023136"/>
    </source>
</evidence>
<accession>A0ABS2Q7P1</accession>
<reference evidence="11 12" key="1">
    <citation type="submission" date="2021-01" db="EMBL/GenBank/DDBJ databases">
        <title>Genomic Encyclopedia of Type Strains, Phase IV (KMG-IV): sequencing the most valuable type-strain genomes for metagenomic binning, comparative biology and taxonomic classification.</title>
        <authorList>
            <person name="Goeker M."/>
        </authorList>
    </citation>
    <scope>NUCLEOTIDE SEQUENCE [LARGE SCALE GENOMIC DNA]</scope>
    <source>
        <strain evidence="11 12">DSM 100968</strain>
    </source>
</reference>
<evidence type="ECO:0000256" key="10">
    <source>
        <dbReference type="HAMAP-Rule" id="MF_01043"/>
    </source>
</evidence>
<dbReference type="NCBIfam" id="TIGR00023">
    <property type="entry name" value="glycerol-3-phosphate 1-O-acyltransferase PlsY"/>
    <property type="match status" value="1"/>
</dbReference>
<keyword evidence="2 10" id="KW-0444">Lipid biosynthesis</keyword>
<dbReference type="InterPro" id="IPR003811">
    <property type="entry name" value="G3P_acylTferase_PlsY"/>
</dbReference>